<dbReference type="Proteomes" id="UP001203297">
    <property type="component" value="Unassembled WGS sequence"/>
</dbReference>
<dbReference type="InterPro" id="IPR051695">
    <property type="entry name" value="Phosphoglycerate_Mutase"/>
</dbReference>
<dbReference type="PANTHER" id="PTHR46517:SF1">
    <property type="entry name" value="FRUCTOSE-2,6-BISPHOSPHATASE TIGAR"/>
    <property type="match status" value="1"/>
</dbReference>
<dbReference type="GO" id="GO:0045820">
    <property type="term" value="P:negative regulation of glycolytic process"/>
    <property type="evidence" value="ECO:0007669"/>
    <property type="project" value="TreeGrafter"/>
</dbReference>
<comment type="caution">
    <text evidence="4">The sequence shown here is derived from an EMBL/GenBank/DDBJ whole genome shotgun (WGS) entry which is preliminary data.</text>
</comment>
<dbReference type="GO" id="GO:0005829">
    <property type="term" value="C:cytosol"/>
    <property type="evidence" value="ECO:0007669"/>
    <property type="project" value="TreeGrafter"/>
</dbReference>
<dbReference type="CDD" id="cd07067">
    <property type="entry name" value="HP_PGM_like"/>
    <property type="match status" value="1"/>
</dbReference>
<dbReference type="SUPFAM" id="SSF53254">
    <property type="entry name" value="Phosphoglycerate mutase-like"/>
    <property type="match status" value="1"/>
</dbReference>
<dbReference type="GO" id="GO:0043456">
    <property type="term" value="P:regulation of pentose-phosphate shunt"/>
    <property type="evidence" value="ECO:0007669"/>
    <property type="project" value="TreeGrafter"/>
</dbReference>
<evidence type="ECO:0000256" key="3">
    <source>
        <dbReference type="PIRSR" id="PIRSR613078-2"/>
    </source>
</evidence>
<name>A0AAD4QNY6_9AGAM</name>
<keyword evidence="5" id="KW-1185">Reference proteome</keyword>
<reference evidence="4" key="1">
    <citation type="journal article" date="2022" name="New Phytol.">
        <title>Evolutionary transition to the ectomycorrhizal habit in the genomes of a hyperdiverse lineage of mushroom-forming fungi.</title>
        <authorList>
            <person name="Looney B."/>
            <person name="Miyauchi S."/>
            <person name="Morin E."/>
            <person name="Drula E."/>
            <person name="Courty P.E."/>
            <person name="Kohler A."/>
            <person name="Kuo A."/>
            <person name="LaButti K."/>
            <person name="Pangilinan J."/>
            <person name="Lipzen A."/>
            <person name="Riley R."/>
            <person name="Andreopoulos W."/>
            <person name="He G."/>
            <person name="Johnson J."/>
            <person name="Nolan M."/>
            <person name="Tritt A."/>
            <person name="Barry K.W."/>
            <person name="Grigoriev I.V."/>
            <person name="Nagy L.G."/>
            <person name="Hibbett D."/>
            <person name="Henrissat B."/>
            <person name="Matheny P.B."/>
            <person name="Labbe J."/>
            <person name="Martin F.M."/>
        </authorList>
    </citation>
    <scope>NUCLEOTIDE SEQUENCE</scope>
    <source>
        <strain evidence="4">BPL690</strain>
    </source>
</reference>
<dbReference type="AlphaFoldDB" id="A0AAD4QNY6"/>
<evidence type="ECO:0000256" key="1">
    <source>
        <dbReference type="ARBA" id="ARBA00022801"/>
    </source>
</evidence>
<dbReference type="SMART" id="SM00855">
    <property type="entry name" value="PGAM"/>
    <property type="match status" value="1"/>
</dbReference>
<dbReference type="Gene3D" id="3.40.50.1240">
    <property type="entry name" value="Phosphoglycerate mutase-like"/>
    <property type="match status" value="1"/>
</dbReference>
<evidence type="ECO:0000256" key="2">
    <source>
        <dbReference type="PIRSR" id="PIRSR613078-1"/>
    </source>
</evidence>
<feature type="active site" description="Tele-phosphohistidine intermediate" evidence="2">
    <location>
        <position position="12"/>
    </location>
</feature>
<accession>A0AAD4QNY6</accession>
<dbReference type="Pfam" id="PF00300">
    <property type="entry name" value="His_Phos_1"/>
    <property type="match status" value="1"/>
</dbReference>
<feature type="binding site" evidence="3">
    <location>
        <position position="61"/>
    </location>
    <ligand>
        <name>substrate</name>
    </ligand>
</feature>
<dbReference type="PANTHER" id="PTHR46517">
    <property type="entry name" value="FRUCTOSE-2,6-BISPHOSPHATASE TIGAR"/>
    <property type="match status" value="1"/>
</dbReference>
<evidence type="ECO:0000313" key="4">
    <source>
        <dbReference type="EMBL" id="KAI0304504.1"/>
    </source>
</evidence>
<evidence type="ECO:0000313" key="5">
    <source>
        <dbReference type="Proteomes" id="UP001203297"/>
    </source>
</evidence>
<keyword evidence="1" id="KW-0378">Hydrolase</keyword>
<dbReference type="InterPro" id="IPR013078">
    <property type="entry name" value="His_Pase_superF_clade-1"/>
</dbReference>
<dbReference type="EMBL" id="WTXG01000007">
    <property type="protein sequence ID" value="KAI0304504.1"/>
    <property type="molecule type" value="Genomic_DNA"/>
</dbReference>
<gene>
    <name evidence="4" type="ORF">B0F90DRAFT_1815820</name>
</gene>
<proteinExistence type="predicted"/>
<dbReference type="GO" id="GO:0004331">
    <property type="term" value="F:fructose-2,6-bisphosphate 2-phosphatase activity"/>
    <property type="evidence" value="ECO:0007669"/>
    <property type="project" value="TreeGrafter"/>
</dbReference>
<protein>
    <submittedName>
        <fullName evidence="4">Histidine phosphatase superfamily</fullName>
    </submittedName>
</protein>
<sequence>MSKSVIVTFIRHGESTDNLRSVWAGWQDAPLSNHGVNQARALGEFFADTPFTAIHASDLKRAFATAQALYDGQKDSKPTFDSSELLREQNFGVAEGKPWSYKALTGLTLEEQIAQGVYPVLYGNGEKFPEGESINDLAERAKRAVDKLVLPHVWKAAKEGRTGIHIAIVSHGLCISQLISELIKTSAKQDAQGDYRGLLNTAWTRVEIDIEGAQEDQSIALDDVHPLLVIRVTDVNRHSHIDNVTRQKGGIGSAAYDPKQKDIRAFFGGKTENLSISESNAHDEVTGTGDTAK</sequence>
<organism evidence="4 5">
    <name type="scientific">Multifurca ochricompacta</name>
    <dbReference type="NCBI Taxonomy" id="376703"/>
    <lineage>
        <taxon>Eukaryota</taxon>
        <taxon>Fungi</taxon>
        <taxon>Dikarya</taxon>
        <taxon>Basidiomycota</taxon>
        <taxon>Agaricomycotina</taxon>
        <taxon>Agaricomycetes</taxon>
        <taxon>Russulales</taxon>
        <taxon>Russulaceae</taxon>
        <taxon>Multifurca</taxon>
    </lineage>
</organism>
<feature type="binding site" evidence="3">
    <location>
        <begin position="11"/>
        <end position="18"/>
    </location>
    <ligand>
        <name>substrate</name>
    </ligand>
</feature>
<feature type="active site" description="Proton donor/acceptor" evidence="2">
    <location>
        <position position="88"/>
    </location>
</feature>
<dbReference type="InterPro" id="IPR029033">
    <property type="entry name" value="His_PPase_superfam"/>
</dbReference>